<dbReference type="GO" id="GO:0071978">
    <property type="term" value="P:bacterial-type flagellum-dependent swarming motility"/>
    <property type="evidence" value="ECO:0007669"/>
    <property type="project" value="TreeGrafter"/>
</dbReference>
<keyword evidence="10" id="KW-0282">Flagellum</keyword>
<evidence type="ECO:0000259" key="8">
    <source>
        <dbReference type="Pfam" id="PF07559"/>
    </source>
</evidence>
<dbReference type="InterPro" id="IPR037058">
    <property type="entry name" value="Falgellar_hook_FlgE_sf"/>
</dbReference>
<keyword evidence="11" id="KW-1185">Reference proteome</keyword>
<dbReference type="EMBL" id="JACOFZ010000001">
    <property type="protein sequence ID" value="MBC3880144.1"/>
    <property type="molecule type" value="Genomic_DNA"/>
</dbReference>
<dbReference type="SUPFAM" id="SSF117143">
    <property type="entry name" value="Flagellar hook protein flgE"/>
    <property type="match status" value="1"/>
</dbReference>
<evidence type="ECO:0000259" key="6">
    <source>
        <dbReference type="Pfam" id="PF00460"/>
    </source>
</evidence>
<comment type="caution">
    <text evidence="10">The sequence shown here is derived from an EMBL/GenBank/DDBJ whole genome shotgun (WGS) entry which is preliminary data.</text>
</comment>
<dbReference type="Proteomes" id="UP000627446">
    <property type="component" value="Unassembled WGS sequence"/>
</dbReference>
<feature type="domain" description="Flagellar hook protein FlgE D2" evidence="8">
    <location>
        <begin position="180"/>
        <end position="332"/>
    </location>
</feature>
<dbReference type="InterPro" id="IPR053967">
    <property type="entry name" value="LlgE_F_G-like_D1"/>
</dbReference>
<protein>
    <recommendedName>
        <fullName evidence="3 5">Flagellar hook protein FlgE</fullName>
    </recommendedName>
</protein>
<dbReference type="InterPro" id="IPR001444">
    <property type="entry name" value="Flag_bb_rod_N"/>
</dbReference>
<dbReference type="GO" id="GO:0009425">
    <property type="term" value="C:bacterial-type flagellum basal body"/>
    <property type="evidence" value="ECO:0007669"/>
    <property type="project" value="UniProtKB-SubCell"/>
</dbReference>
<evidence type="ECO:0000256" key="5">
    <source>
        <dbReference type="RuleBase" id="RU362116"/>
    </source>
</evidence>
<reference evidence="10" key="1">
    <citation type="submission" date="2020-08" db="EMBL/GenBank/DDBJ databases">
        <title>Novel species isolated from subtropical streams in China.</title>
        <authorList>
            <person name="Lu H."/>
        </authorList>
    </citation>
    <scope>NUCLEOTIDE SEQUENCE</scope>
    <source>
        <strain evidence="10">LX22W</strain>
    </source>
</reference>
<feature type="domain" description="Flagellar hook protein FlgE/F/G-like D1" evidence="9">
    <location>
        <begin position="83"/>
        <end position="136"/>
    </location>
</feature>
<dbReference type="AlphaFoldDB" id="A0A923HIQ7"/>
<dbReference type="Pfam" id="PF07559">
    <property type="entry name" value="FlgE_D2"/>
    <property type="match status" value="1"/>
</dbReference>
<keyword evidence="10" id="KW-0966">Cell projection</keyword>
<organism evidence="10 11">
    <name type="scientific">Undibacterium nitidum</name>
    <dbReference type="NCBI Taxonomy" id="2762298"/>
    <lineage>
        <taxon>Bacteria</taxon>
        <taxon>Pseudomonadati</taxon>
        <taxon>Pseudomonadota</taxon>
        <taxon>Betaproteobacteria</taxon>
        <taxon>Burkholderiales</taxon>
        <taxon>Oxalobacteraceae</taxon>
        <taxon>Undibacterium</taxon>
    </lineage>
</organism>
<dbReference type="Pfam" id="PF22692">
    <property type="entry name" value="LlgE_F_G_D1"/>
    <property type="match status" value="1"/>
</dbReference>
<dbReference type="Gene3D" id="2.60.98.20">
    <property type="entry name" value="Flagellar hook protein FlgE"/>
    <property type="match status" value="1"/>
</dbReference>
<evidence type="ECO:0000313" key="11">
    <source>
        <dbReference type="Proteomes" id="UP000627446"/>
    </source>
</evidence>
<evidence type="ECO:0000259" key="9">
    <source>
        <dbReference type="Pfam" id="PF22692"/>
    </source>
</evidence>
<dbReference type="InterPro" id="IPR019776">
    <property type="entry name" value="Flagellar_basal_body_rod_CS"/>
</dbReference>
<dbReference type="InterPro" id="IPR020013">
    <property type="entry name" value="Flagellar_FlgE/F/G"/>
</dbReference>
<comment type="subcellular location">
    <subcellularLocation>
        <location evidence="1 5">Bacterial flagellum basal body</location>
    </subcellularLocation>
</comment>
<dbReference type="NCBIfam" id="TIGR03506">
    <property type="entry name" value="FlgEFG_subfam"/>
    <property type="match status" value="1"/>
</dbReference>
<dbReference type="Pfam" id="PF06429">
    <property type="entry name" value="Flg_bbr_C"/>
    <property type="match status" value="1"/>
</dbReference>
<dbReference type="GO" id="GO:0009424">
    <property type="term" value="C:bacterial-type flagellum hook"/>
    <property type="evidence" value="ECO:0007669"/>
    <property type="project" value="TreeGrafter"/>
</dbReference>
<dbReference type="InterPro" id="IPR011491">
    <property type="entry name" value="FlgE_D2"/>
</dbReference>
<keyword evidence="4 5" id="KW-0975">Bacterial flagellum</keyword>
<gene>
    <name evidence="10" type="primary">flgE</name>
    <name evidence="10" type="ORF">H8K36_02030</name>
</gene>
<feature type="domain" description="Flagellar basal body rod protein N-terminal" evidence="6">
    <location>
        <begin position="6"/>
        <end position="33"/>
    </location>
</feature>
<dbReference type="Pfam" id="PF00460">
    <property type="entry name" value="Flg_bb_rod"/>
    <property type="match status" value="1"/>
</dbReference>
<evidence type="ECO:0000256" key="2">
    <source>
        <dbReference type="ARBA" id="ARBA00009677"/>
    </source>
</evidence>
<dbReference type="PANTHER" id="PTHR30435">
    <property type="entry name" value="FLAGELLAR PROTEIN"/>
    <property type="match status" value="1"/>
</dbReference>
<evidence type="ECO:0000259" key="7">
    <source>
        <dbReference type="Pfam" id="PF06429"/>
    </source>
</evidence>
<evidence type="ECO:0000256" key="4">
    <source>
        <dbReference type="ARBA" id="ARBA00023143"/>
    </source>
</evidence>
<dbReference type="RefSeq" id="WP_186915325.1">
    <property type="nucleotide sequence ID" value="NZ_JACOFZ010000001.1"/>
</dbReference>
<feature type="domain" description="Flagellar basal-body/hook protein C-terminal" evidence="7">
    <location>
        <begin position="407"/>
        <end position="450"/>
    </location>
</feature>
<accession>A0A923HIQ7</accession>
<name>A0A923HIQ7_9BURK</name>
<evidence type="ECO:0000256" key="1">
    <source>
        <dbReference type="ARBA" id="ARBA00004117"/>
    </source>
</evidence>
<keyword evidence="10" id="KW-0969">Cilium</keyword>
<dbReference type="GO" id="GO:0005829">
    <property type="term" value="C:cytosol"/>
    <property type="evidence" value="ECO:0007669"/>
    <property type="project" value="TreeGrafter"/>
</dbReference>
<evidence type="ECO:0000313" key="10">
    <source>
        <dbReference type="EMBL" id="MBC3880144.1"/>
    </source>
</evidence>
<dbReference type="PANTHER" id="PTHR30435:SF1">
    <property type="entry name" value="FLAGELLAR HOOK PROTEIN FLGE"/>
    <property type="match status" value="1"/>
</dbReference>
<proteinExistence type="inferred from homology"/>
<dbReference type="NCBIfam" id="NF004238">
    <property type="entry name" value="PRK05682.1-1"/>
    <property type="match status" value="1"/>
</dbReference>
<sequence length="451" mass="46303">MGFQQGLSGLNAASKSLDVIGNNISNANTVGFKMAQAQFADVFANSLSGAGTSGVGIGVKVQSVNQLFTQGNISSTNNPLDIAINGSGFFRMSTNGAITYSRNGQFSLDKSGNIVNSQGASLTGYAADTNGVLSTGAAVPLTINTSDIAPKQTDTVNALLNLDSRSLVPGTQVPVANPPVIIPVAFSLTDPLSYNNATSVAVFDSLGNSHVLQTFFVRVDPSPTAPVPRVPTGTVTAEWDVFAAVDGVLINGPATAPAPTNSIGKVGFDNMGKLVAATPNFATTDPNAFAIAIPVSTGAVTPISTPTIKYDMTGMTQYGSAFSVNSIKQDGYTSGKLSKFNTAKDGTIVGSYTNGKTAVLGQIALANFTNPNGLQSLGDNQWTETATSGPALVGPPGSGSMGVLTSNATEDSNTDLTGELVNMITAQRVYQANAQTIKTQDQILQTLVNLR</sequence>
<comment type="similarity">
    <text evidence="2 5">Belongs to the flagella basal body rod proteins family.</text>
</comment>
<comment type="function">
    <text evidence="5">A flexible structure which links the flagellar filament to the drive apparatus in the basal body.</text>
</comment>
<evidence type="ECO:0000256" key="3">
    <source>
        <dbReference type="ARBA" id="ARBA00019015"/>
    </source>
</evidence>
<dbReference type="PROSITE" id="PS00588">
    <property type="entry name" value="FLAGELLA_BB_ROD"/>
    <property type="match status" value="1"/>
</dbReference>
<dbReference type="InterPro" id="IPR010930">
    <property type="entry name" value="Flg_bb/hook_C_dom"/>
</dbReference>
<dbReference type="InterPro" id="IPR037925">
    <property type="entry name" value="FlgE/F/G-like"/>
</dbReference>